<evidence type="ECO:0000259" key="1">
    <source>
        <dbReference type="Pfam" id="PF02627"/>
    </source>
</evidence>
<dbReference type="InterPro" id="IPR004675">
    <property type="entry name" value="AhpD_core"/>
</dbReference>
<accession>A0AAU7V5I4</accession>
<dbReference type="RefSeq" id="WP_350257484.1">
    <property type="nucleotide sequence ID" value="NZ_CP138335.1"/>
</dbReference>
<dbReference type="PANTHER" id="PTHR34846">
    <property type="entry name" value="4-CARBOXYMUCONOLACTONE DECARBOXYLASE FAMILY PROTEIN (AFU_ORTHOLOGUE AFUA_6G11590)"/>
    <property type="match status" value="1"/>
</dbReference>
<dbReference type="InterPro" id="IPR003779">
    <property type="entry name" value="CMD-like"/>
</dbReference>
<evidence type="ECO:0000313" key="2">
    <source>
        <dbReference type="EMBL" id="XBW07278.1"/>
    </source>
</evidence>
<organism evidence="2">
    <name type="scientific">Scrofimicrobium appendicitidis</name>
    <dbReference type="NCBI Taxonomy" id="3079930"/>
    <lineage>
        <taxon>Bacteria</taxon>
        <taxon>Bacillati</taxon>
        <taxon>Actinomycetota</taxon>
        <taxon>Actinomycetes</taxon>
        <taxon>Actinomycetales</taxon>
        <taxon>Actinomycetaceae</taxon>
        <taxon>Scrofimicrobium</taxon>
    </lineage>
</organism>
<dbReference type="PANTHER" id="PTHR34846:SF10">
    <property type="entry name" value="CYTOPLASMIC PROTEIN"/>
    <property type="match status" value="1"/>
</dbReference>
<dbReference type="InterPro" id="IPR029032">
    <property type="entry name" value="AhpD-like"/>
</dbReference>
<dbReference type="GO" id="GO:0051920">
    <property type="term" value="F:peroxiredoxin activity"/>
    <property type="evidence" value="ECO:0007669"/>
    <property type="project" value="InterPro"/>
</dbReference>
<dbReference type="EMBL" id="CP138335">
    <property type="protein sequence ID" value="XBW07278.1"/>
    <property type="molecule type" value="Genomic_DNA"/>
</dbReference>
<reference evidence="2" key="1">
    <citation type="submission" date="2023-11" db="EMBL/GenBank/DDBJ databases">
        <title>Scrofimicrobium hongkongense sp. nov., isolated from a patient with peritonitis.</title>
        <authorList>
            <person name="Lao H.Y."/>
            <person name="Wong A.Y.P."/>
            <person name="Ng T.L."/>
            <person name="Wong R.Y.L."/>
            <person name="Yau M.C.Y."/>
            <person name="Lam J.Y.W."/>
            <person name="Siu G.K.H."/>
        </authorList>
    </citation>
    <scope>NUCLEOTIDE SEQUENCE</scope>
    <source>
        <strain evidence="2">R131</strain>
    </source>
</reference>
<feature type="domain" description="Carboxymuconolactone decarboxylase-like" evidence="1">
    <location>
        <begin position="11"/>
        <end position="93"/>
    </location>
</feature>
<sequence length="145" mass="16461">MSRLDINATDPKAYRAVLALERYVQSSGLDRRLYELVKIRASQLNGCAYCLDMHLREARELGEDQRRLDIVAAWHEAPQFFTEAERAALALTEAITRIGRAGVPDPVWDEAAAHFSEEELVWLIMAISVINVWNRMAVATHQDLP</sequence>
<gene>
    <name evidence="2" type="ORF">SAC06_06390</name>
</gene>
<dbReference type="Gene3D" id="1.20.1290.10">
    <property type="entry name" value="AhpD-like"/>
    <property type="match status" value="1"/>
</dbReference>
<dbReference type="NCBIfam" id="TIGR00778">
    <property type="entry name" value="ahpD_dom"/>
    <property type="match status" value="1"/>
</dbReference>
<dbReference type="Pfam" id="PF02627">
    <property type="entry name" value="CMD"/>
    <property type="match status" value="1"/>
</dbReference>
<proteinExistence type="predicted"/>
<protein>
    <submittedName>
        <fullName evidence="2">Carboxymuconolactone decarboxylase family protein</fullName>
    </submittedName>
</protein>
<name>A0AAU7V5I4_9ACTO</name>
<dbReference type="SUPFAM" id="SSF69118">
    <property type="entry name" value="AhpD-like"/>
    <property type="match status" value="1"/>
</dbReference>
<dbReference type="KEGG" id="sapp:SAC06_06390"/>
<dbReference type="AlphaFoldDB" id="A0AAU7V5I4"/>